<evidence type="ECO:0000256" key="1">
    <source>
        <dbReference type="SAM" id="MobiDB-lite"/>
    </source>
</evidence>
<name>A0A0N0BGQ5_9HYME</name>
<feature type="compositionally biased region" description="Basic and acidic residues" evidence="1">
    <location>
        <begin position="12"/>
        <end position="29"/>
    </location>
</feature>
<evidence type="ECO:0000313" key="2">
    <source>
        <dbReference type="EMBL" id="KOX75131.1"/>
    </source>
</evidence>
<feature type="region of interest" description="Disordered" evidence="1">
    <location>
        <begin position="1"/>
        <end position="49"/>
    </location>
</feature>
<keyword evidence="3" id="KW-1185">Reference proteome</keyword>
<dbReference type="Proteomes" id="UP000053105">
    <property type="component" value="Unassembled WGS sequence"/>
</dbReference>
<accession>A0A0N0BGQ5</accession>
<reference evidence="2 3" key="1">
    <citation type="submission" date="2015-07" db="EMBL/GenBank/DDBJ databases">
        <title>The genome of Melipona quadrifasciata.</title>
        <authorList>
            <person name="Pan H."/>
            <person name="Kapheim K."/>
        </authorList>
    </citation>
    <scope>NUCLEOTIDE SEQUENCE [LARGE SCALE GENOMIC DNA]</scope>
    <source>
        <strain evidence="2">0111107301</strain>
        <tissue evidence="2">Whole body</tissue>
    </source>
</reference>
<evidence type="ECO:0000313" key="3">
    <source>
        <dbReference type="Proteomes" id="UP000053105"/>
    </source>
</evidence>
<sequence>MAVERERRKRDGRYETGQRDGESRDERARVVRSPRNTMGGGGTEAVAGSVERSYGTSAYTRTAGRVALIDAAVGNRR</sequence>
<organism evidence="2 3">
    <name type="scientific">Melipona quadrifasciata</name>
    <dbReference type="NCBI Taxonomy" id="166423"/>
    <lineage>
        <taxon>Eukaryota</taxon>
        <taxon>Metazoa</taxon>
        <taxon>Ecdysozoa</taxon>
        <taxon>Arthropoda</taxon>
        <taxon>Hexapoda</taxon>
        <taxon>Insecta</taxon>
        <taxon>Pterygota</taxon>
        <taxon>Neoptera</taxon>
        <taxon>Endopterygota</taxon>
        <taxon>Hymenoptera</taxon>
        <taxon>Apocrita</taxon>
        <taxon>Aculeata</taxon>
        <taxon>Apoidea</taxon>
        <taxon>Anthophila</taxon>
        <taxon>Apidae</taxon>
        <taxon>Melipona</taxon>
    </lineage>
</organism>
<protein>
    <submittedName>
        <fullName evidence="2">Uncharacterized protein</fullName>
    </submittedName>
</protein>
<gene>
    <name evidence="2" type="ORF">WN51_14544</name>
</gene>
<dbReference type="EMBL" id="KQ435772">
    <property type="protein sequence ID" value="KOX75131.1"/>
    <property type="molecule type" value="Genomic_DNA"/>
</dbReference>
<proteinExistence type="predicted"/>
<dbReference type="AlphaFoldDB" id="A0A0N0BGQ5"/>